<protein>
    <recommendedName>
        <fullName evidence="1">ApeI dehydratase-like domain-containing protein</fullName>
    </recommendedName>
</protein>
<dbReference type="Gene3D" id="3.10.129.10">
    <property type="entry name" value="Hotdog Thioesterase"/>
    <property type="match status" value="1"/>
</dbReference>
<dbReference type="RefSeq" id="WP_130477912.1">
    <property type="nucleotide sequence ID" value="NZ_SFCC01000013.1"/>
</dbReference>
<organism evidence="2 3">
    <name type="scientific">Amycolatopsis suaedae</name>
    <dbReference type="NCBI Taxonomy" id="2510978"/>
    <lineage>
        <taxon>Bacteria</taxon>
        <taxon>Bacillati</taxon>
        <taxon>Actinomycetota</taxon>
        <taxon>Actinomycetes</taxon>
        <taxon>Pseudonocardiales</taxon>
        <taxon>Pseudonocardiaceae</taxon>
        <taxon>Amycolatopsis</taxon>
    </lineage>
</organism>
<evidence type="ECO:0000313" key="2">
    <source>
        <dbReference type="EMBL" id="RZQ61098.1"/>
    </source>
</evidence>
<proteinExistence type="predicted"/>
<dbReference type="InterPro" id="IPR054545">
    <property type="entry name" value="ApeI-like"/>
</dbReference>
<sequence length="139" mass="14064">MSPAPATAAPLSAVDTANASLDGGVLTVTASVGIRGEDLRGHFPGLPVYPGVFVVETLCQALAAAAAEHGRPRPELAELRSVRFLAPLLDGDELTLTATAHPRPDGGWAVKANGTRADGTVSARITADFRPAADGAADA</sequence>
<comment type="caution">
    <text evidence="2">The sequence shown here is derived from an EMBL/GenBank/DDBJ whole genome shotgun (WGS) entry which is preliminary data.</text>
</comment>
<dbReference type="OrthoDB" id="9787658at2"/>
<keyword evidence="3" id="KW-1185">Reference proteome</keyword>
<accession>A0A4Q7J2V2</accession>
<name>A0A4Q7J2V2_9PSEU</name>
<dbReference type="AlphaFoldDB" id="A0A4Q7J2V2"/>
<feature type="domain" description="ApeI dehydratase-like" evidence="1">
    <location>
        <begin position="39"/>
        <end position="102"/>
    </location>
</feature>
<dbReference type="Pfam" id="PF22818">
    <property type="entry name" value="ApeI-like"/>
    <property type="match status" value="1"/>
</dbReference>
<reference evidence="2 3" key="1">
    <citation type="submission" date="2019-02" db="EMBL/GenBank/DDBJ databases">
        <title>Draft genome sequence of Amycolatopsis sp. 8-3EHSu isolated from roots of Suaeda maritima.</title>
        <authorList>
            <person name="Duangmal K."/>
            <person name="Chantavorakit T."/>
        </authorList>
    </citation>
    <scope>NUCLEOTIDE SEQUENCE [LARGE SCALE GENOMIC DNA]</scope>
    <source>
        <strain evidence="2 3">8-3EHSu</strain>
    </source>
</reference>
<evidence type="ECO:0000313" key="3">
    <source>
        <dbReference type="Proteomes" id="UP000292003"/>
    </source>
</evidence>
<dbReference type="EMBL" id="SFCC01000013">
    <property type="protein sequence ID" value="RZQ61098.1"/>
    <property type="molecule type" value="Genomic_DNA"/>
</dbReference>
<dbReference type="Proteomes" id="UP000292003">
    <property type="component" value="Unassembled WGS sequence"/>
</dbReference>
<dbReference type="InterPro" id="IPR029069">
    <property type="entry name" value="HotDog_dom_sf"/>
</dbReference>
<dbReference type="SUPFAM" id="SSF54637">
    <property type="entry name" value="Thioesterase/thiol ester dehydrase-isomerase"/>
    <property type="match status" value="1"/>
</dbReference>
<gene>
    <name evidence="2" type="ORF">EWH70_24735</name>
</gene>
<evidence type="ECO:0000259" key="1">
    <source>
        <dbReference type="Pfam" id="PF22818"/>
    </source>
</evidence>